<comment type="caution">
    <text evidence="2">The sequence shown here is derived from an EMBL/GenBank/DDBJ whole genome shotgun (WGS) entry which is preliminary data.</text>
</comment>
<feature type="region of interest" description="Disordered" evidence="1">
    <location>
        <begin position="373"/>
        <end position="408"/>
    </location>
</feature>
<accession>A0ABN2WPL0</accession>
<evidence type="ECO:0000256" key="1">
    <source>
        <dbReference type="SAM" id="MobiDB-lite"/>
    </source>
</evidence>
<dbReference type="RefSeq" id="WP_344336868.1">
    <property type="nucleotide sequence ID" value="NZ_BAAAPZ010000006.1"/>
</dbReference>
<keyword evidence="3" id="KW-1185">Reference proteome</keyword>
<dbReference type="InterPro" id="IPR003673">
    <property type="entry name" value="CoA-Trfase_fam_III"/>
</dbReference>
<proteinExistence type="predicted"/>
<dbReference type="Gene3D" id="3.30.1540.10">
    <property type="entry name" value="formyl-coa transferase, domain 3"/>
    <property type="match status" value="1"/>
</dbReference>
<dbReference type="InterPro" id="IPR023606">
    <property type="entry name" value="CoA-Trfase_III_dom_1_sf"/>
</dbReference>
<feature type="region of interest" description="Disordered" evidence="1">
    <location>
        <begin position="1"/>
        <end position="28"/>
    </location>
</feature>
<organism evidence="2 3">
    <name type="scientific">Brevibacterium salitolerans</name>
    <dbReference type="NCBI Taxonomy" id="1403566"/>
    <lineage>
        <taxon>Bacteria</taxon>
        <taxon>Bacillati</taxon>
        <taxon>Actinomycetota</taxon>
        <taxon>Actinomycetes</taxon>
        <taxon>Micrococcales</taxon>
        <taxon>Brevibacteriaceae</taxon>
        <taxon>Brevibacterium</taxon>
    </lineage>
</organism>
<reference evidence="2 3" key="1">
    <citation type="journal article" date="2019" name="Int. J. Syst. Evol. Microbiol.">
        <title>The Global Catalogue of Microorganisms (GCM) 10K type strain sequencing project: providing services to taxonomists for standard genome sequencing and annotation.</title>
        <authorList>
            <consortium name="The Broad Institute Genomics Platform"/>
            <consortium name="The Broad Institute Genome Sequencing Center for Infectious Disease"/>
            <person name="Wu L."/>
            <person name="Ma J."/>
        </authorList>
    </citation>
    <scope>NUCLEOTIDE SEQUENCE [LARGE SCALE GENOMIC DNA]</scope>
    <source>
        <strain evidence="2 3">JCM 15900</strain>
    </source>
</reference>
<gene>
    <name evidence="2" type="ORF">GCM10009823_16890</name>
</gene>
<dbReference type="GO" id="GO:0016740">
    <property type="term" value="F:transferase activity"/>
    <property type="evidence" value="ECO:0007669"/>
    <property type="project" value="UniProtKB-KW"/>
</dbReference>
<dbReference type="InterPro" id="IPR050509">
    <property type="entry name" value="CoA-transferase_III"/>
</dbReference>
<keyword evidence="2" id="KW-0808">Transferase</keyword>
<name>A0ABN2WPL0_9MICO</name>
<feature type="compositionally biased region" description="Low complexity" evidence="1">
    <location>
        <begin position="376"/>
        <end position="388"/>
    </location>
</feature>
<dbReference type="EMBL" id="BAAAPZ010000006">
    <property type="protein sequence ID" value="GAA2096642.1"/>
    <property type="molecule type" value="Genomic_DNA"/>
</dbReference>
<dbReference type="SUPFAM" id="SSF89796">
    <property type="entry name" value="CoA-transferase family III (CaiB/BaiF)"/>
    <property type="match status" value="1"/>
</dbReference>
<dbReference type="InterPro" id="IPR044855">
    <property type="entry name" value="CoA-Trfase_III_dom3_sf"/>
</dbReference>
<evidence type="ECO:0000313" key="3">
    <source>
        <dbReference type="Proteomes" id="UP001500984"/>
    </source>
</evidence>
<dbReference type="Proteomes" id="UP001500984">
    <property type="component" value="Unassembled WGS sequence"/>
</dbReference>
<dbReference type="Gene3D" id="3.40.50.10540">
    <property type="entry name" value="Crotonobetainyl-coa:carnitine coa-transferase, domain 1"/>
    <property type="match status" value="1"/>
</dbReference>
<evidence type="ECO:0000313" key="2">
    <source>
        <dbReference type="EMBL" id="GAA2096642.1"/>
    </source>
</evidence>
<protein>
    <submittedName>
        <fullName evidence="2">CoA transferase</fullName>
    </submittedName>
</protein>
<sequence>MAETSGTTPAPEAGTGTAAEAATASGTAQAPARPLAGITVVEQDSFVAGPSSCLGLAQLGAEIIKIDPLKGGPDIDRWPLNAEGHSIYWGTLNRGKQSVALDLRSPEGQELAQALITAGGDDPSKNGIFVSNNVGRPFLGDEALRARRADLIHVKVQGSPSGGPGVDYTVNAETGIPGITGPVGSSAPVNHALPAWDLLCGQAATTAVVTGLLQRQATGRGAYSEISLADIAFAAVANLGWYTEALSSQRAKHGNHIFGSFGTDFATADGRSVMVTAITRRQWAGLVEATGMTAVVEALQSALGVDLADESERYGLRETLESLLKPWFAARTLAQVTEAFEGTAVLWAPYRTTAEVAASVAAAHGVGTDGGVSQDGTAAANTAPASGTAGSGTGEGAQASGTPAGLGGRVLRTLESPELGTMLVGANPIRFDGEYLGDESPTVFGGATQQVLSARLGLSHAELGRLCDAGIIHS</sequence>
<dbReference type="PANTHER" id="PTHR48228:SF5">
    <property type="entry name" value="ALPHA-METHYLACYL-COA RACEMASE"/>
    <property type="match status" value="1"/>
</dbReference>
<dbReference type="PANTHER" id="PTHR48228">
    <property type="entry name" value="SUCCINYL-COA--D-CITRAMALATE COA-TRANSFERASE"/>
    <property type="match status" value="1"/>
</dbReference>
<dbReference type="Pfam" id="PF02515">
    <property type="entry name" value="CoA_transf_3"/>
    <property type="match status" value="1"/>
</dbReference>